<dbReference type="GO" id="GO:0008270">
    <property type="term" value="F:zinc ion binding"/>
    <property type="evidence" value="ECO:0007669"/>
    <property type="project" value="UniProtKB-KW"/>
</dbReference>
<sequence>MRLDTNRFGPTRSNILCMQPLPSLNVVFAIVLQEERHQRVTSITKTRSDVVGFFVQTPHNNSVSYGRGRMVTTCNYCGRTGHIMRDCYQLHGFPETRNDTSFGRGRGWNNTSGRGMNQNNGAFNVGGSSGQQHTISTQDGAGLTLSKEQMSLLVQLLNLSSAPPTRSHICIVIDTGASHHLTGHLCCGIH</sequence>
<gene>
    <name evidence="3" type="ORF">V5N11_011473</name>
</gene>
<dbReference type="Pfam" id="PF00098">
    <property type="entry name" value="zf-CCHC"/>
    <property type="match status" value="1"/>
</dbReference>
<dbReference type="Gene3D" id="4.10.60.10">
    <property type="entry name" value="Zinc finger, CCHC-type"/>
    <property type="match status" value="1"/>
</dbReference>
<protein>
    <recommendedName>
        <fullName evidence="2">CCHC-type domain-containing protein</fullName>
    </recommendedName>
</protein>
<dbReference type="InterPro" id="IPR001878">
    <property type="entry name" value="Znf_CCHC"/>
</dbReference>
<evidence type="ECO:0000259" key="2">
    <source>
        <dbReference type="PROSITE" id="PS50158"/>
    </source>
</evidence>
<keyword evidence="1" id="KW-0863">Zinc-finger</keyword>
<dbReference type="PANTHER" id="PTHR34222">
    <property type="entry name" value="GAG_PRE-INTEGRS DOMAIN-CONTAINING PROTEIN"/>
    <property type="match status" value="1"/>
</dbReference>
<dbReference type="SUPFAM" id="SSF57756">
    <property type="entry name" value="Retrovirus zinc finger-like domains"/>
    <property type="match status" value="1"/>
</dbReference>
<accession>A0ABD1B8R1</accession>
<feature type="domain" description="CCHC-type" evidence="2">
    <location>
        <begin position="74"/>
        <end position="87"/>
    </location>
</feature>
<dbReference type="SMART" id="SM00343">
    <property type="entry name" value="ZnF_C2HC"/>
    <property type="match status" value="1"/>
</dbReference>
<dbReference type="EMBL" id="JBANAX010000294">
    <property type="protein sequence ID" value="KAL1214957.1"/>
    <property type="molecule type" value="Genomic_DNA"/>
</dbReference>
<keyword evidence="4" id="KW-1185">Reference proteome</keyword>
<evidence type="ECO:0000313" key="4">
    <source>
        <dbReference type="Proteomes" id="UP001558713"/>
    </source>
</evidence>
<dbReference type="Proteomes" id="UP001558713">
    <property type="component" value="Unassembled WGS sequence"/>
</dbReference>
<dbReference type="PROSITE" id="PS50158">
    <property type="entry name" value="ZF_CCHC"/>
    <property type="match status" value="1"/>
</dbReference>
<keyword evidence="1" id="KW-0479">Metal-binding</keyword>
<evidence type="ECO:0000256" key="1">
    <source>
        <dbReference type="PROSITE-ProRule" id="PRU00047"/>
    </source>
</evidence>
<comment type="caution">
    <text evidence="3">The sequence shown here is derived from an EMBL/GenBank/DDBJ whole genome shotgun (WGS) entry which is preliminary data.</text>
</comment>
<organism evidence="3 4">
    <name type="scientific">Cardamine amara subsp. amara</name>
    <dbReference type="NCBI Taxonomy" id="228776"/>
    <lineage>
        <taxon>Eukaryota</taxon>
        <taxon>Viridiplantae</taxon>
        <taxon>Streptophyta</taxon>
        <taxon>Embryophyta</taxon>
        <taxon>Tracheophyta</taxon>
        <taxon>Spermatophyta</taxon>
        <taxon>Magnoliopsida</taxon>
        <taxon>eudicotyledons</taxon>
        <taxon>Gunneridae</taxon>
        <taxon>Pentapetalae</taxon>
        <taxon>rosids</taxon>
        <taxon>malvids</taxon>
        <taxon>Brassicales</taxon>
        <taxon>Brassicaceae</taxon>
        <taxon>Cardamineae</taxon>
        <taxon>Cardamine</taxon>
    </lineage>
</organism>
<dbReference type="InterPro" id="IPR036875">
    <property type="entry name" value="Znf_CCHC_sf"/>
</dbReference>
<dbReference type="PANTHER" id="PTHR34222:SF79">
    <property type="entry name" value="RETROVIRUS-RELATED POL POLYPROTEIN FROM TRANSPOSON TNT 1-94"/>
    <property type="match status" value="1"/>
</dbReference>
<reference evidence="3 4" key="1">
    <citation type="submission" date="2024-04" db="EMBL/GenBank/DDBJ databases">
        <title>Genome assembly C_amara_ONT_v2.</title>
        <authorList>
            <person name="Yant L."/>
            <person name="Moore C."/>
            <person name="Slenker M."/>
        </authorList>
    </citation>
    <scope>NUCLEOTIDE SEQUENCE [LARGE SCALE GENOMIC DNA]</scope>
    <source>
        <tissue evidence="3">Leaf</tissue>
    </source>
</reference>
<evidence type="ECO:0000313" key="3">
    <source>
        <dbReference type="EMBL" id="KAL1214957.1"/>
    </source>
</evidence>
<dbReference type="AlphaFoldDB" id="A0ABD1B8R1"/>
<keyword evidence="1" id="KW-0862">Zinc</keyword>
<name>A0ABD1B8R1_CARAN</name>
<proteinExistence type="predicted"/>